<reference evidence="1" key="1">
    <citation type="submission" date="2021-03" db="EMBL/GenBank/DDBJ databases">
        <authorList>
            <person name="Tran Van P."/>
        </authorList>
    </citation>
    <scope>NUCLEOTIDE SEQUENCE</scope>
</reference>
<sequence length="136" mass="15193">RQASKVVVNCFGSRLQPQDFKEKGKQLSESGPMHFSTVDLEQSALGRAFVEAGRLLGLRFRLTQSTVFRGQRWGTLEGYLRPVLGKRKNLHVLLVTHATKGKASFTRSSKIDSGICLRGAEIHTMFVDPRYIGTQT</sequence>
<dbReference type="Gene3D" id="3.50.50.60">
    <property type="entry name" value="FAD/NAD(P)-binding domain"/>
    <property type="match status" value="1"/>
</dbReference>
<dbReference type="InterPro" id="IPR036188">
    <property type="entry name" value="FAD/NAD-bd_sf"/>
</dbReference>
<name>A0ABN7NXP5_TIMPD</name>
<keyword evidence="2" id="KW-1185">Reference proteome</keyword>
<proteinExistence type="predicted"/>
<organism evidence="1 2">
    <name type="scientific">Timema podura</name>
    <name type="common">Walking stick</name>
    <dbReference type="NCBI Taxonomy" id="61482"/>
    <lineage>
        <taxon>Eukaryota</taxon>
        <taxon>Metazoa</taxon>
        <taxon>Ecdysozoa</taxon>
        <taxon>Arthropoda</taxon>
        <taxon>Hexapoda</taxon>
        <taxon>Insecta</taxon>
        <taxon>Pterygota</taxon>
        <taxon>Neoptera</taxon>
        <taxon>Polyneoptera</taxon>
        <taxon>Phasmatodea</taxon>
        <taxon>Timematodea</taxon>
        <taxon>Timematoidea</taxon>
        <taxon>Timematidae</taxon>
        <taxon>Timema</taxon>
    </lineage>
</organism>
<gene>
    <name evidence="1" type="ORF">TPAB3V08_LOCUS7227</name>
</gene>
<accession>A0ABN7NXP5</accession>
<dbReference type="EMBL" id="CAJPIN010011894">
    <property type="protein sequence ID" value="CAG2060269.1"/>
    <property type="molecule type" value="Genomic_DNA"/>
</dbReference>
<comment type="caution">
    <text evidence="1">The sequence shown here is derived from an EMBL/GenBank/DDBJ whole genome shotgun (WGS) entry which is preliminary data.</text>
</comment>
<evidence type="ECO:0000313" key="2">
    <source>
        <dbReference type="Proteomes" id="UP001153148"/>
    </source>
</evidence>
<evidence type="ECO:0000313" key="1">
    <source>
        <dbReference type="EMBL" id="CAG2060269.1"/>
    </source>
</evidence>
<protein>
    <submittedName>
        <fullName evidence="1">Uncharacterized protein</fullName>
    </submittedName>
</protein>
<feature type="non-terminal residue" evidence="1">
    <location>
        <position position="1"/>
    </location>
</feature>
<dbReference type="Proteomes" id="UP001153148">
    <property type="component" value="Unassembled WGS sequence"/>
</dbReference>
<dbReference type="Gene3D" id="3.30.410.10">
    <property type="entry name" value="Cholesterol Oxidase, domain 2"/>
    <property type="match status" value="1"/>
</dbReference>
<feature type="non-terminal residue" evidence="1">
    <location>
        <position position="136"/>
    </location>
</feature>